<proteinExistence type="predicted"/>
<gene>
    <name evidence="1" type="ORF">RFI_25800</name>
</gene>
<evidence type="ECO:0000313" key="2">
    <source>
        <dbReference type="Proteomes" id="UP000023152"/>
    </source>
</evidence>
<organism evidence="1 2">
    <name type="scientific">Reticulomyxa filosa</name>
    <dbReference type="NCBI Taxonomy" id="46433"/>
    <lineage>
        <taxon>Eukaryota</taxon>
        <taxon>Sar</taxon>
        <taxon>Rhizaria</taxon>
        <taxon>Retaria</taxon>
        <taxon>Foraminifera</taxon>
        <taxon>Monothalamids</taxon>
        <taxon>Reticulomyxidae</taxon>
        <taxon>Reticulomyxa</taxon>
    </lineage>
</organism>
<accession>X6MD27</accession>
<evidence type="ECO:0000313" key="1">
    <source>
        <dbReference type="EMBL" id="ETO11576.1"/>
    </source>
</evidence>
<comment type="caution">
    <text evidence="1">The sequence shown here is derived from an EMBL/GenBank/DDBJ whole genome shotgun (WGS) entry which is preliminary data.</text>
</comment>
<protein>
    <submittedName>
        <fullName evidence="1">Uncharacterized protein</fullName>
    </submittedName>
</protein>
<sequence length="191" mass="21418">MTEERISSVLLQAMQLNEENKEDGTGRPTDVRLGHSKVPKYLLFEVLMYLHQVLDSFHSIVCPHFRSDDFGVEQIPIVVTGSLCQVLFPSIKAHLLYCGQHVPTWGNRFAPFCDTFTFENNDPLAMYPSLLRVHCSSSSSSVTSTLAHMQVPARYPSLLLKGGLQFAQLSQSIVHFRDPFGKIPIHLLSSS</sequence>
<keyword evidence="2" id="KW-1185">Reference proteome</keyword>
<dbReference type="AlphaFoldDB" id="X6MD27"/>
<reference evidence="1 2" key="1">
    <citation type="journal article" date="2013" name="Curr. Biol.">
        <title>The Genome of the Foraminiferan Reticulomyxa filosa.</title>
        <authorList>
            <person name="Glockner G."/>
            <person name="Hulsmann N."/>
            <person name="Schleicher M."/>
            <person name="Noegel A.A."/>
            <person name="Eichinger L."/>
            <person name="Gallinger C."/>
            <person name="Pawlowski J."/>
            <person name="Sierra R."/>
            <person name="Euteneuer U."/>
            <person name="Pillet L."/>
            <person name="Moustafa A."/>
            <person name="Platzer M."/>
            <person name="Groth M."/>
            <person name="Szafranski K."/>
            <person name="Schliwa M."/>
        </authorList>
    </citation>
    <scope>NUCLEOTIDE SEQUENCE [LARGE SCALE GENOMIC DNA]</scope>
</reference>
<name>X6MD27_RETFI</name>
<dbReference type="EMBL" id="ASPP01022325">
    <property type="protein sequence ID" value="ETO11576.1"/>
    <property type="molecule type" value="Genomic_DNA"/>
</dbReference>
<dbReference type="Proteomes" id="UP000023152">
    <property type="component" value="Unassembled WGS sequence"/>
</dbReference>